<feature type="compositionally biased region" description="Basic and acidic residues" evidence="1">
    <location>
        <begin position="169"/>
        <end position="178"/>
    </location>
</feature>
<protein>
    <submittedName>
        <fullName evidence="2">Uncharacterized protein</fullName>
    </submittedName>
</protein>
<keyword evidence="3" id="KW-1185">Reference proteome</keyword>
<sequence>MSDLLANFTCMDELIQVIYQSIYKFVVLSTVSDCEWSVYVGLNSAEGRWWHGSWTEADIYRIFGPSPSDNILEAAAEKMANAFVQGELCITDWSPDKGAQIKLTLGPAAKKALHVDLVEMSPEDAAARATRFFIDIGLQAQMRQCHLYPSTAYSSPQDKSQLAHEISHTRLPLKRKEPAQGSDPVSTLKTEVHAAQEEITSLKSQLEDVKRKGTPNKDAAHSAVAPAARHKGASLANPNKKARKYQAIEFESDDE</sequence>
<reference evidence="2 3" key="1">
    <citation type="journal article" date="2018" name="Evol. Lett.">
        <title>Horizontal gene cluster transfer increased hallucinogenic mushroom diversity.</title>
        <authorList>
            <person name="Reynolds H.T."/>
            <person name="Vijayakumar V."/>
            <person name="Gluck-Thaler E."/>
            <person name="Korotkin H.B."/>
            <person name="Matheny P.B."/>
            <person name="Slot J.C."/>
        </authorList>
    </citation>
    <scope>NUCLEOTIDE SEQUENCE [LARGE SCALE GENOMIC DNA]</scope>
    <source>
        <strain evidence="2 3">SRW20</strain>
    </source>
</reference>
<dbReference type="OrthoDB" id="3164380at2759"/>
<organism evidence="2 3">
    <name type="scientific">Gymnopilus dilepis</name>
    <dbReference type="NCBI Taxonomy" id="231916"/>
    <lineage>
        <taxon>Eukaryota</taxon>
        <taxon>Fungi</taxon>
        <taxon>Dikarya</taxon>
        <taxon>Basidiomycota</taxon>
        <taxon>Agaricomycotina</taxon>
        <taxon>Agaricomycetes</taxon>
        <taxon>Agaricomycetidae</taxon>
        <taxon>Agaricales</taxon>
        <taxon>Agaricineae</taxon>
        <taxon>Hymenogastraceae</taxon>
        <taxon>Gymnopilus</taxon>
    </lineage>
</organism>
<gene>
    <name evidence="2" type="ORF">CVT26_015065</name>
</gene>
<dbReference type="EMBL" id="NHYE01004922">
    <property type="protein sequence ID" value="PPQ80903.1"/>
    <property type="molecule type" value="Genomic_DNA"/>
</dbReference>
<dbReference type="InParanoid" id="A0A409WQW1"/>
<accession>A0A409WQW1</accession>
<evidence type="ECO:0000313" key="2">
    <source>
        <dbReference type="EMBL" id="PPQ80903.1"/>
    </source>
</evidence>
<name>A0A409WQW1_9AGAR</name>
<comment type="caution">
    <text evidence="2">The sequence shown here is derived from an EMBL/GenBank/DDBJ whole genome shotgun (WGS) entry which is preliminary data.</text>
</comment>
<evidence type="ECO:0000313" key="3">
    <source>
        <dbReference type="Proteomes" id="UP000284706"/>
    </source>
</evidence>
<dbReference type="AlphaFoldDB" id="A0A409WQW1"/>
<evidence type="ECO:0000256" key="1">
    <source>
        <dbReference type="SAM" id="MobiDB-lite"/>
    </source>
</evidence>
<feature type="region of interest" description="Disordered" evidence="1">
    <location>
        <begin position="169"/>
        <end position="255"/>
    </location>
</feature>
<proteinExistence type="predicted"/>
<dbReference type="Proteomes" id="UP000284706">
    <property type="component" value="Unassembled WGS sequence"/>
</dbReference>